<organism evidence="1 2">
    <name type="scientific">Helicobacter mastomyrinus</name>
    <dbReference type="NCBI Taxonomy" id="287948"/>
    <lineage>
        <taxon>Bacteria</taxon>
        <taxon>Pseudomonadati</taxon>
        <taxon>Campylobacterota</taxon>
        <taxon>Epsilonproteobacteria</taxon>
        <taxon>Campylobacterales</taxon>
        <taxon>Helicobacteraceae</taxon>
        <taxon>Helicobacter</taxon>
    </lineage>
</organism>
<gene>
    <name evidence="1" type="ORF">V3I05_01640</name>
</gene>
<accession>A0ABZ3F7P6</accession>
<keyword evidence="2" id="KW-1185">Reference proteome</keyword>
<evidence type="ECO:0008006" key="3">
    <source>
        <dbReference type="Google" id="ProtNLM"/>
    </source>
</evidence>
<dbReference type="Gene3D" id="3.90.550.10">
    <property type="entry name" value="Spore Coat Polysaccharide Biosynthesis Protein SpsA, Chain A"/>
    <property type="match status" value="1"/>
</dbReference>
<dbReference type="EMBL" id="CP145316">
    <property type="protein sequence ID" value="XAM18410.1"/>
    <property type="molecule type" value="Genomic_DNA"/>
</dbReference>
<sequence>MYYYCTLFNANYLTRGIAMIKSLSAHTQDIHIYVLCFDDESLKHITALKLSFVTPIALYDFETEELLAIKSTRSLGEYCWSCTPAIIEYCIKTFNLPFCTYIDADVYFFENPNVIIDEMRENSILLTKHNYTPIYNQEATSGIYCVQFMCFKATQDGLEALTWWKQRCLEWCFAHFEDGKFGDQKYLDDWTERFCGVYVPSNPRYALAPWNIQQFFHLRPIFYHFHALSFIGENKVDLGNYKLPQAALEQIYTPYIKELIALRETFMPHNFDLRHKPPKNLKALYHRLRRSMRGGYNVYPLTFFTSL</sequence>
<reference evidence="1 2" key="1">
    <citation type="submission" date="2024-02" db="EMBL/GenBank/DDBJ databases">
        <title>Genome and pathogenicity analysis of Helicobacter mastomyrinus isolated from mice.</title>
        <authorList>
            <person name="Zhu L."/>
        </authorList>
    </citation>
    <scope>NUCLEOTIDE SEQUENCE [LARGE SCALE GENOMIC DNA]</scope>
    <source>
        <strain evidence="1 2">Hm-17</strain>
    </source>
</reference>
<dbReference type="Proteomes" id="UP001434737">
    <property type="component" value="Chromosome"/>
</dbReference>
<proteinExistence type="predicted"/>
<evidence type="ECO:0000313" key="2">
    <source>
        <dbReference type="Proteomes" id="UP001434737"/>
    </source>
</evidence>
<name>A0ABZ3F7P6_9HELI</name>
<protein>
    <recommendedName>
        <fullName evidence="3">Glycosyl transferase</fullName>
    </recommendedName>
</protein>
<evidence type="ECO:0000313" key="1">
    <source>
        <dbReference type="EMBL" id="XAM18410.1"/>
    </source>
</evidence>
<dbReference type="SUPFAM" id="SSF53448">
    <property type="entry name" value="Nucleotide-diphospho-sugar transferases"/>
    <property type="match status" value="1"/>
</dbReference>
<dbReference type="RefSeq" id="WP_300449103.1">
    <property type="nucleotide sequence ID" value="NZ_CP145316.1"/>
</dbReference>
<dbReference type="InterPro" id="IPR029044">
    <property type="entry name" value="Nucleotide-diphossugar_trans"/>
</dbReference>